<keyword evidence="5" id="KW-0238">DNA-binding</keyword>
<evidence type="ECO:0000313" key="11">
    <source>
        <dbReference type="Proteomes" id="UP000053789"/>
    </source>
</evidence>
<dbReference type="AlphaFoldDB" id="A0A0D2I192"/>
<keyword evidence="4" id="KW-0805">Transcription regulation</keyword>
<dbReference type="Proteomes" id="UP000053789">
    <property type="component" value="Unassembled WGS sequence"/>
</dbReference>
<dbReference type="PANTHER" id="PTHR47782">
    <property type="entry name" value="ZN(II)2CYS6 TRANSCRIPTION FACTOR (EUROFUNG)-RELATED"/>
    <property type="match status" value="1"/>
</dbReference>
<evidence type="ECO:0000259" key="9">
    <source>
        <dbReference type="SMART" id="SM00906"/>
    </source>
</evidence>
<dbReference type="CDD" id="cd14653">
    <property type="entry name" value="ZIP_Gal4p-like"/>
    <property type="match status" value="1"/>
</dbReference>
<dbReference type="GO" id="GO:0005634">
    <property type="term" value="C:nucleus"/>
    <property type="evidence" value="ECO:0007669"/>
    <property type="project" value="UniProtKB-SubCell"/>
</dbReference>
<evidence type="ECO:0000256" key="6">
    <source>
        <dbReference type="ARBA" id="ARBA00023163"/>
    </source>
</evidence>
<keyword evidence="11" id="KW-1185">Reference proteome</keyword>
<evidence type="ECO:0000256" key="1">
    <source>
        <dbReference type="ARBA" id="ARBA00004123"/>
    </source>
</evidence>
<evidence type="ECO:0000256" key="5">
    <source>
        <dbReference type="ARBA" id="ARBA00023125"/>
    </source>
</evidence>
<sequence>MPQLRQLMSHPVNTHNGRAKRDHVSAPPACDVRSGKFGVMEHCRLVVHVEKQELIAWAGEHLAISLEGEPAAQIGLSPRINRLLFSYVHDLEARVAWLESIVRENVPSVDLNGGPRYRSHGTPTSRSREADLSQSQHEDGAHDSYSQDDESLSDITHQIGLVSVATGTDLRYLGPSSGLFFTRFVLAGLGRKIQVEKQYPPEPTRDRFSIPADLLIIRPQELPSDHRHARWLSQAYFESVHMQFPFLHEATYMEILGQLYAGAEVGPTCEFQVFMVLAIGATILARRAKVPLCAEGYCASAMSRLDSIFQKASFTGVQCILLLQMYTMNNPSSGLSLWSLHYHCLAWTIELGLQRNAPGNLFSVFEQELRTRVFWCVYTIDRILCTIMGRPLGLMDEQCDLTLPLDTNDKDLESSQTQPGQRVDSLTNLSSAIHLFKLARFNSEIKCVLYCVGRQYPPYTQPSTSDVARWREDMLNRLRKWKEDIPQQPEGSERRYMNHLCEIKYHELIMLVLRPNPVFQHPTKAALRECFASAMKCSKLYHRLYTANTLHYSWISAHSLFLCVITMFYCVWTPNGIADEVEVDTLVRALKSTSDILSATGEYWPEANRSRDVLDRISAATMSRFNPKHCGAQSDKLDPRSQPTPQISTNLELGRPSDAIDVDLISPDFQPLQFGNSSIGNGYLSPFYEVQADSFTTTDMLSYFMGSGGDGSTNSAQMMGEDYPSVDEVIQNFFGDGLQETGQNQ</sequence>
<dbReference type="GO" id="GO:0008270">
    <property type="term" value="F:zinc ion binding"/>
    <property type="evidence" value="ECO:0007669"/>
    <property type="project" value="InterPro"/>
</dbReference>
<proteinExistence type="predicted"/>
<dbReference type="PANTHER" id="PTHR47782:SF1">
    <property type="entry name" value="PYRIMIDINE PATHWAY REGULATORY PROTEIN 1"/>
    <property type="match status" value="1"/>
</dbReference>
<dbReference type="InterPro" id="IPR007219">
    <property type="entry name" value="XnlR_reg_dom"/>
</dbReference>
<dbReference type="GO" id="GO:0043565">
    <property type="term" value="F:sequence-specific DNA binding"/>
    <property type="evidence" value="ECO:0007669"/>
    <property type="project" value="TreeGrafter"/>
</dbReference>
<dbReference type="GO" id="GO:0045944">
    <property type="term" value="P:positive regulation of transcription by RNA polymerase II"/>
    <property type="evidence" value="ECO:0007669"/>
    <property type="project" value="TreeGrafter"/>
</dbReference>
<accession>A0A0D2I192</accession>
<protein>
    <recommendedName>
        <fullName evidence="9">Xylanolytic transcriptional activator regulatory domain-containing protein</fullName>
    </recommendedName>
</protein>
<feature type="region of interest" description="Disordered" evidence="8">
    <location>
        <begin position="628"/>
        <end position="649"/>
    </location>
</feature>
<evidence type="ECO:0000256" key="7">
    <source>
        <dbReference type="ARBA" id="ARBA00023242"/>
    </source>
</evidence>
<comment type="subcellular location">
    <subcellularLocation>
        <location evidence="1">Nucleus</location>
    </subcellularLocation>
</comment>
<dbReference type="OrthoDB" id="189997at2759"/>
<evidence type="ECO:0000313" key="10">
    <source>
        <dbReference type="EMBL" id="KIW96940.1"/>
    </source>
</evidence>
<dbReference type="EMBL" id="KN846982">
    <property type="protein sequence ID" value="KIW96940.1"/>
    <property type="molecule type" value="Genomic_DNA"/>
</dbReference>
<feature type="compositionally biased region" description="Basic and acidic residues" evidence="8">
    <location>
        <begin position="126"/>
        <end position="142"/>
    </location>
</feature>
<gene>
    <name evidence="10" type="ORF">Z519_02331</name>
</gene>
<dbReference type="VEuPathDB" id="FungiDB:Z519_02331"/>
<keyword evidence="3" id="KW-0862">Zinc</keyword>
<feature type="domain" description="Xylanolytic transcriptional activator regulatory" evidence="9">
    <location>
        <begin position="337"/>
        <end position="410"/>
    </location>
</feature>
<evidence type="ECO:0000256" key="2">
    <source>
        <dbReference type="ARBA" id="ARBA00022723"/>
    </source>
</evidence>
<keyword evidence="6" id="KW-0804">Transcription</keyword>
<dbReference type="HOGENOM" id="CLU_012331_2_1_1"/>
<evidence type="ECO:0000256" key="4">
    <source>
        <dbReference type="ARBA" id="ARBA00023015"/>
    </source>
</evidence>
<dbReference type="RefSeq" id="XP_016623609.1">
    <property type="nucleotide sequence ID" value="XM_016760088.1"/>
</dbReference>
<reference evidence="10" key="1">
    <citation type="submission" date="2015-01" db="EMBL/GenBank/DDBJ databases">
        <title>The Genome Sequence of Cladophialophora bantiana CBS 173.52.</title>
        <authorList>
            <consortium name="The Broad Institute Genomics Platform"/>
            <person name="Cuomo C."/>
            <person name="de Hoog S."/>
            <person name="Gorbushina A."/>
            <person name="Stielow B."/>
            <person name="Teixiera M."/>
            <person name="Abouelleil A."/>
            <person name="Chapman S.B."/>
            <person name="Priest M."/>
            <person name="Young S.K."/>
            <person name="Wortman J."/>
            <person name="Nusbaum C."/>
            <person name="Birren B."/>
        </authorList>
    </citation>
    <scope>NUCLEOTIDE SEQUENCE [LARGE SCALE GENOMIC DNA]</scope>
    <source>
        <strain evidence="10">CBS 173.52</strain>
    </source>
</reference>
<keyword evidence="7" id="KW-0539">Nucleus</keyword>
<evidence type="ECO:0000256" key="3">
    <source>
        <dbReference type="ARBA" id="ARBA00022833"/>
    </source>
</evidence>
<dbReference type="CDD" id="cd12148">
    <property type="entry name" value="fungal_TF_MHR"/>
    <property type="match status" value="1"/>
</dbReference>
<dbReference type="InterPro" id="IPR052202">
    <property type="entry name" value="Yeast_MetPath_Reg"/>
</dbReference>
<feature type="region of interest" description="Disordered" evidence="8">
    <location>
        <begin position="1"/>
        <end position="27"/>
    </location>
</feature>
<keyword evidence="2" id="KW-0479">Metal-binding</keyword>
<dbReference type="GO" id="GO:0006351">
    <property type="term" value="P:DNA-templated transcription"/>
    <property type="evidence" value="ECO:0007669"/>
    <property type="project" value="InterPro"/>
</dbReference>
<organism evidence="10 11">
    <name type="scientific">Cladophialophora bantiana (strain ATCC 10958 / CBS 173.52 / CDC B-1940 / NIH 8579)</name>
    <name type="common">Xylohypha bantiana</name>
    <dbReference type="NCBI Taxonomy" id="1442370"/>
    <lineage>
        <taxon>Eukaryota</taxon>
        <taxon>Fungi</taxon>
        <taxon>Dikarya</taxon>
        <taxon>Ascomycota</taxon>
        <taxon>Pezizomycotina</taxon>
        <taxon>Eurotiomycetes</taxon>
        <taxon>Chaetothyriomycetidae</taxon>
        <taxon>Chaetothyriales</taxon>
        <taxon>Herpotrichiellaceae</taxon>
        <taxon>Cladophialophora</taxon>
    </lineage>
</organism>
<dbReference type="SMART" id="SM00906">
    <property type="entry name" value="Fungal_trans"/>
    <property type="match status" value="1"/>
</dbReference>
<evidence type="ECO:0000256" key="8">
    <source>
        <dbReference type="SAM" id="MobiDB-lite"/>
    </source>
</evidence>
<name>A0A0D2I192_CLAB1</name>
<dbReference type="GO" id="GO:0000981">
    <property type="term" value="F:DNA-binding transcription factor activity, RNA polymerase II-specific"/>
    <property type="evidence" value="ECO:0007669"/>
    <property type="project" value="TreeGrafter"/>
</dbReference>
<dbReference type="GeneID" id="27695259"/>
<feature type="region of interest" description="Disordered" evidence="8">
    <location>
        <begin position="109"/>
        <end position="149"/>
    </location>
</feature>
<dbReference type="Pfam" id="PF04082">
    <property type="entry name" value="Fungal_trans"/>
    <property type="match status" value="1"/>
</dbReference>